<dbReference type="Pfam" id="PF09349">
    <property type="entry name" value="OHCU_decarbox"/>
    <property type="match status" value="1"/>
</dbReference>
<dbReference type="GO" id="GO:0006144">
    <property type="term" value="P:purine nucleobase metabolic process"/>
    <property type="evidence" value="ECO:0007669"/>
    <property type="project" value="UniProtKB-KW"/>
</dbReference>
<dbReference type="GO" id="GO:0019628">
    <property type="term" value="P:urate catabolic process"/>
    <property type="evidence" value="ECO:0007669"/>
    <property type="project" value="TreeGrafter"/>
</dbReference>
<dbReference type="EC" id="4.1.1.97" evidence="3"/>
<dbReference type="SUPFAM" id="SSF158694">
    <property type="entry name" value="UraD-Like"/>
    <property type="match status" value="1"/>
</dbReference>
<comment type="catalytic activity">
    <reaction evidence="1">
        <text>5-hydroxy-2-oxo-4-ureido-2,5-dihydro-1H-imidazole-5-carboxylate + H(+) = (S)-allantoin + CO2</text>
        <dbReference type="Rhea" id="RHEA:26301"/>
        <dbReference type="ChEBI" id="CHEBI:15378"/>
        <dbReference type="ChEBI" id="CHEBI:15678"/>
        <dbReference type="ChEBI" id="CHEBI:16526"/>
        <dbReference type="ChEBI" id="CHEBI:58639"/>
        <dbReference type="EC" id="4.1.1.97"/>
    </reaction>
</comment>
<evidence type="ECO:0000256" key="6">
    <source>
        <dbReference type="ARBA" id="ARBA00023239"/>
    </source>
</evidence>
<dbReference type="GO" id="GO:0051997">
    <property type="term" value="F:2-oxo-4-hydroxy-4-carboxy-5-ureidoimidazoline decarboxylase activity"/>
    <property type="evidence" value="ECO:0007669"/>
    <property type="project" value="UniProtKB-EC"/>
</dbReference>
<evidence type="ECO:0000313" key="9">
    <source>
        <dbReference type="EMBL" id="SFL24080.1"/>
    </source>
</evidence>
<accession>A0A1I4G3M6</accession>
<dbReference type="PANTHER" id="PTHR43466">
    <property type="entry name" value="2-OXO-4-HYDROXY-4-CARBOXY-5-UREIDOIMIDAZOLINE DECARBOXYLASE-RELATED"/>
    <property type="match status" value="1"/>
</dbReference>
<evidence type="ECO:0000256" key="7">
    <source>
        <dbReference type="SAM" id="MobiDB-lite"/>
    </source>
</evidence>
<dbReference type="InterPro" id="IPR036778">
    <property type="entry name" value="OHCU_decarboxylase_sf"/>
</dbReference>
<proteinExistence type="predicted"/>
<keyword evidence="6" id="KW-0456">Lyase</keyword>
<dbReference type="RefSeq" id="WP_093851115.1">
    <property type="nucleotide sequence ID" value="NZ_FOSG01000015.1"/>
</dbReference>
<dbReference type="Gene3D" id="1.10.3330.10">
    <property type="entry name" value="Oxo-4-hydroxy-4-carboxy-5-ureidoimidazoline decarboxylase"/>
    <property type="match status" value="1"/>
</dbReference>
<dbReference type="EMBL" id="FOSG01000015">
    <property type="protein sequence ID" value="SFL24080.1"/>
    <property type="molecule type" value="Genomic_DNA"/>
</dbReference>
<dbReference type="InterPro" id="IPR018020">
    <property type="entry name" value="OHCU_decarboxylase"/>
</dbReference>
<evidence type="ECO:0000256" key="4">
    <source>
        <dbReference type="ARBA" id="ARBA00022631"/>
    </source>
</evidence>
<protein>
    <recommendedName>
        <fullName evidence="3">2-oxo-4-hydroxy-4-carboxy-5-ureidoimidazoline decarboxylase</fullName>
        <ecNumber evidence="3">4.1.1.97</ecNumber>
    </recommendedName>
</protein>
<feature type="region of interest" description="Disordered" evidence="7">
    <location>
        <begin position="169"/>
        <end position="214"/>
    </location>
</feature>
<dbReference type="OrthoDB" id="4303574at2"/>
<evidence type="ECO:0000256" key="3">
    <source>
        <dbReference type="ARBA" id="ARBA00012257"/>
    </source>
</evidence>
<feature type="compositionally biased region" description="Pro residues" evidence="7">
    <location>
        <begin position="179"/>
        <end position="189"/>
    </location>
</feature>
<keyword evidence="10" id="KW-1185">Reference proteome</keyword>
<evidence type="ECO:0000256" key="5">
    <source>
        <dbReference type="ARBA" id="ARBA00022793"/>
    </source>
</evidence>
<evidence type="ECO:0000256" key="2">
    <source>
        <dbReference type="ARBA" id="ARBA00004754"/>
    </source>
</evidence>
<feature type="domain" description="Oxo-4-hydroxy-4-carboxy-5-ureidoimidazoline decarboxylase" evidence="8">
    <location>
        <begin position="17"/>
        <end position="169"/>
    </location>
</feature>
<dbReference type="AlphaFoldDB" id="A0A1I4G3M6"/>
<evidence type="ECO:0000259" key="8">
    <source>
        <dbReference type="Pfam" id="PF09349"/>
    </source>
</evidence>
<gene>
    <name evidence="9" type="ORF">SAMN05192584_11569</name>
</gene>
<reference evidence="10" key="1">
    <citation type="submission" date="2016-10" db="EMBL/GenBank/DDBJ databases">
        <authorList>
            <person name="Varghese N."/>
            <person name="Submissions S."/>
        </authorList>
    </citation>
    <scope>NUCLEOTIDE SEQUENCE [LARGE SCALE GENOMIC DNA]</scope>
    <source>
        <strain evidence="10">PL19</strain>
    </source>
</reference>
<name>A0A1I4G3M6_9ACTN</name>
<dbReference type="NCBIfam" id="NF010372">
    <property type="entry name" value="PRK13798.1"/>
    <property type="match status" value="1"/>
</dbReference>
<evidence type="ECO:0000313" key="10">
    <source>
        <dbReference type="Proteomes" id="UP000198928"/>
    </source>
</evidence>
<comment type="pathway">
    <text evidence="2">Purine metabolism; urate degradation; (S)-allantoin from urate: step 3/3.</text>
</comment>
<feature type="compositionally biased region" description="Low complexity" evidence="7">
    <location>
        <begin position="190"/>
        <end position="200"/>
    </location>
</feature>
<dbReference type="Proteomes" id="UP000198928">
    <property type="component" value="Unassembled WGS sequence"/>
</dbReference>
<keyword evidence="4" id="KW-0659">Purine metabolism</keyword>
<keyword evidence="5" id="KW-0210">Decarboxylase</keyword>
<organism evidence="9 10">
    <name type="scientific">Streptomyces pini</name>
    <dbReference type="NCBI Taxonomy" id="1520580"/>
    <lineage>
        <taxon>Bacteria</taxon>
        <taxon>Bacillati</taxon>
        <taxon>Actinomycetota</taxon>
        <taxon>Actinomycetes</taxon>
        <taxon>Kitasatosporales</taxon>
        <taxon>Streptomycetaceae</taxon>
        <taxon>Streptomyces</taxon>
    </lineage>
</organism>
<sequence>MRLPPQRSEATPLHRLNNASPADLRGALLACCGSRRWAESIAAHRPYPDIGALLAAADEASYDLTDEDLAEALTGEPAAGAGPGGPLYGGRHIAITGPGALAAHTALRAAHAAYESRFGHAFVLCVDGVCEEEALGHVLTAIRTRLGNEAEQERTVAAEELRRIARGRLLRLAREGTPPGRPRQPPRPAGPGASVPAPAGTTSPGRAPSPSVPD</sequence>
<evidence type="ECO:0000256" key="1">
    <source>
        <dbReference type="ARBA" id="ARBA00001163"/>
    </source>
</evidence>
<dbReference type="PANTHER" id="PTHR43466:SF1">
    <property type="entry name" value="2-OXO-4-HYDROXY-4-CARBOXY-5-UREIDOIMIDAZOLINE DECARBOXYLASE-RELATED"/>
    <property type="match status" value="1"/>
</dbReference>